<dbReference type="Pfam" id="PF22052">
    <property type="entry name" value="DUF6937"/>
    <property type="match status" value="1"/>
</dbReference>
<comment type="caution">
    <text evidence="3">The sequence shown here is derived from an EMBL/GenBank/DDBJ whole genome shotgun (WGS) entry which is preliminary data.</text>
</comment>
<protein>
    <recommendedName>
        <fullName evidence="5">Glycosyl transferase family 28 C-terminal domain-containing protein</fullName>
    </recommendedName>
</protein>
<dbReference type="Proteomes" id="UP000224563">
    <property type="component" value="Unassembled WGS sequence"/>
</dbReference>
<name>A0A2G3E445_9FIRM</name>
<proteinExistence type="predicted"/>
<keyword evidence="4" id="KW-1185">Reference proteome</keyword>
<reference evidence="3 4" key="1">
    <citation type="submission" date="2017-10" db="EMBL/GenBank/DDBJ databases">
        <title>Resolving the taxonomy of Roseburia spp., Eubacterium rectale and Agathobacter spp. through phylogenomic analysis.</title>
        <authorList>
            <person name="Sheridan P.O."/>
            <person name="Walker A.W."/>
            <person name="Duncan S.H."/>
            <person name="Scott K.P."/>
            <person name="Toole P.W.O."/>
            <person name="Luis P."/>
            <person name="Flint H.J."/>
        </authorList>
    </citation>
    <scope>NUCLEOTIDE SEQUENCE [LARGE SCALE GENOMIC DNA]</scope>
    <source>
        <strain evidence="3 4">JK623</strain>
    </source>
</reference>
<dbReference type="EMBL" id="PDYG01000027">
    <property type="protein sequence ID" value="PHU37843.1"/>
    <property type="molecule type" value="Genomic_DNA"/>
</dbReference>
<sequence>MKDRAKNIFGNEIKKSAYKKAVKSKKKFIRKFGDDSNCNYPVTLQKNPYIGDSLNVTNVLIGDLNQNVHYNAGDAQTNLEFDHQKGIIVGNIRMGFGHYRISMAMASAAKAMGYQPYWMDLNSYSQTTCTKVIAAQNELYSLGSRLSKNPLFNKFVWEPVNYEGFRALTYNAADQKNAELMAPVFANVPKDIPVIGTHVWPAQAAVHAGMKYVVNAIPDNWPMALHFSEGSVHTIQCHNAYMGYRICNGMAKKQVLSPMPSDSLVYTGHYIDHELVSNLVSDCDARIARKENQKPMRFLLTIGGAGAQKEIFAAIIRYLIPFIKDGKAALYVNVGDYKNVWDALMAEIPEMKALSKEHFDCWEETAAFAESALDPQNEITGIHGFWHKNIFEAVYATNLLMRSADVLVTKPSELAFYPVPKLFIKRVGKHEMWGAIHSAEIGDGTLECRDIPHTLQMIDLFMNSDDMLVSMCENIKKNNEMGIYNGAYKVVELAMGLKEEH</sequence>
<evidence type="ECO:0000259" key="1">
    <source>
        <dbReference type="Pfam" id="PF22052"/>
    </source>
</evidence>
<evidence type="ECO:0000313" key="4">
    <source>
        <dbReference type="Proteomes" id="UP000224563"/>
    </source>
</evidence>
<accession>A0A2G3E445</accession>
<feature type="domain" description="DUF6937" evidence="1">
    <location>
        <begin position="8"/>
        <end position="246"/>
    </location>
</feature>
<evidence type="ECO:0000259" key="2">
    <source>
        <dbReference type="Pfam" id="PF22053"/>
    </source>
</evidence>
<dbReference type="RefSeq" id="WP_099385964.1">
    <property type="nucleotide sequence ID" value="NZ_JANSWH010000045.1"/>
</dbReference>
<dbReference type="AlphaFoldDB" id="A0A2G3E445"/>
<evidence type="ECO:0000313" key="3">
    <source>
        <dbReference type="EMBL" id="PHU37843.1"/>
    </source>
</evidence>
<dbReference type="InterPro" id="IPR054218">
    <property type="entry name" value="DUF6938"/>
</dbReference>
<organism evidence="3 4">
    <name type="scientific">Agathobacter ruminis</name>
    <dbReference type="NCBI Taxonomy" id="1712665"/>
    <lineage>
        <taxon>Bacteria</taxon>
        <taxon>Bacillati</taxon>
        <taxon>Bacillota</taxon>
        <taxon>Clostridia</taxon>
        <taxon>Lachnospirales</taxon>
        <taxon>Lachnospiraceae</taxon>
        <taxon>Agathobacter</taxon>
    </lineage>
</organism>
<evidence type="ECO:0008006" key="5">
    <source>
        <dbReference type="Google" id="ProtNLM"/>
    </source>
</evidence>
<dbReference type="Pfam" id="PF22053">
    <property type="entry name" value="DUF6938"/>
    <property type="match status" value="1"/>
</dbReference>
<feature type="domain" description="DUF6938" evidence="2">
    <location>
        <begin position="259"/>
        <end position="495"/>
    </location>
</feature>
<reference evidence="3 4" key="2">
    <citation type="submission" date="2017-10" db="EMBL/GenBank/DDBJ databases">
        <authorList>
            <person name="Banno H."/>
            <person name="Chua N.-H."/>
        </authorList>
    </citation>
    <scope>NUCLEOTIDE SEQUENCE [LARGE SCALE GENOMIC DNA]</scope>
    <source>
        <strain evidence="3 4">JK623</strain>
    </source>
</reference>
<gene>
    <name evidence="3" type="ORF">CSX02_05720</name>
</gene>
<dbReference type="InterPro" id="IPR054217">
    <property type="entry name" value="DUF6937"/>
</dbReference>